<feature type="transmembrane region" description="Helical" evidence="24">
    <location>
        <begin position="12"/>
        <end position="35"/>
    </location>
</feature>
<dbReference type="CDD" id="cd06225">
    <property type="entry name" value="HAMP"/>
    <property type="match status" value="1"/>
</dbReference>
<dbReference type="InterPro" id="IPR005467">
    <property type="entry name" value="His_kinase_dom"/>
</dbReference>
<dbReference type="Pfam" id="PF02518">
    <property type="entry name" value="HATPase_c"/>
    <property type="match status" value="1"/>
</dbReference>
<dbReference type="InterPro" id="IPR050980">
    <property type="entry name" value="2C_sensor_his_kinase"/>
</dbReference>
<keyword evidence="13" id="KW-0067">ATP-binding</keyword>
<keyword evidence="14" id="KW-0460">Magnesium</keyword>
<keyword evidence="8" id="KW-0808">Transferase</keyword>
<evidence type="ECO:0000256" key="4">
    <source>
        <dbReference type="ARBA" id="ARBA00004651"/>
    </source>
</evidence>
<dbReference type="SUPFAM" id="SSF47384">
    <property type="entry name" value="Homodimeric domain of signal transducing histidine kinase"/>
    <property type="match status" value="1"/>
</dbReference>
<dbReference type="PANTHER" id="PTHR44936:SF9">
    <property type="entry name" value="SENSOR PROTEIN CREC"/>
    <property type="match status" value="1"/>
</dbReference>
<keyword evidence="24" id="KW-0472">Membrane</keyword>
<keyword evidence="6" id="KW-1003">Cell membrane</keyword>
<evidence type="ECO:0000256" key="7">
    <source>
        <dbReference type="ARBA" id="ARBA00022553"/>
    </source>
</evidence>
<comment type="subcellular location">
    <subcellularLocation>
        <location evidence="4">Cell membrane</location>
        <topology evidence="4">Multi-pass membrane protein</topology>
    </subcellularLocation>
</comment>
<dbReference type="SMART" id="SM00387">
    <property type="entry name" value="HATPase_c"/>
    <property type="match status" value="1"/>
</dbReference>
<dbReference type="Pfam" id="PF00672">
    <property type="entry name" value="HAMP"/>
    <property type="match status" value="1"/>
</dbReference>
<keyword evidence="16 24" id="KW-1133">Transmembrane helix</keyword>
<keyword evidence="17" id="KW-0902">Two-component regulatory system</keyword>
<dbReference type="SUPFAM" id="SSF55874">
    <property type="entry name" value="ATPase domain of HSP90 chaperone/DNA topoisomerase II/histidine kinase"/>
    <property type="match status" value="1"/>
</dbReference>
<dbReference type="SMART" id="SM00388">
    <property type="entry name" value="HisKA"/>
    <property type="match status" value="1"/>
</dbReference>
<dbReference type="EC" id="2.7.13.3" evidence="5"/>
<evidence type="ECO:0000256" key="3">
    <source>
        <dbReference type="ARBA" id="ARBA00001946"/>
    </source>
</evidence>
<evidence type="ECO:0000256" key="10">
    <source>
        <dbReference type="ARBA" id="ARBA00022741"/>
    </source>
</evidence>
<dbReference type="RefSeq" id="WP_328956662.1">
    <property type="nucleotide sequence ID" value="NZ_CP108110.1"/>
</dbReference>
<keyword evidence="28" id="KW-1185">Reference proteome</keyword>
<keyword evidence="15" id="KW-0904">Protein phosphatase</keyword>
<dbReference type="SMART" id="SM00304">
    <property type="entry name" value="HAMP"/>
    <property type="match status" value="1"/>
</dbReference>
<evidence type="ECO:0000256" key="15">
    <source>
        <dbReference type="ARBA" id="ARBA00022912"/>
    </source>
</evidence>
<evidence type="ECO:0000256" key="6">
    <source>
        <dbReference type="ARBA" id="ARBA00022475"/>
    </source>
</evidence>
<dbReference type="PROSITE" id="PS50109">
    <property type="entry name" value="HIS_KIN"/>
    <property type="match status" value="1"/>
</dbReference>
<dbReference type="InterPro" id="IPR003660">
    <property type="entry name" value="HAMP_dom"/>
</dbReference>
<evidence type="ECO:0000256" key="18">
    <source>
        <dbReference type="ARBA" id="ARBA00023016"/>
    </source>
</evidence>
<keyword evidence="19" id="KW-0843">Virulence</keyword>
<dbReference type="InterPro" id="IPR036890">
    <property type="entry name" value="HATPase_C_sf"/>
</dbReference>
<organism evidence="27 28">
    <name type="scientific">Kitasatospora purpeofusca</name>
    <dbReference type="NCBI Taxonomy" id="67352"/>
    <lineage>
        <taxon>Bacteria</taxon>
        <taxon>Bacillati</taxon>
        <taxon>Actinomycetota</taxon>
        <taxon>Actinomycetes</taxon>
        <taxon>Kitasatosporales</taxon>
        <taxon>Streptomycetaceae</taxon>
        <taxon>Kitasatospora</taxon>
    </lineage>
</organism>
<dbReference type="Gene3D" id="1.10.287.130">
    <property type="match status" value="1"/>
</dbReference>
<dbReference type="EMBL" id="CP108110">
    <property type="protein sequence ID" value="WUQ85998.1"/>
    <property type="molecule type" value="Genomic_DNA"/>
</dbReference>
<keyword evidence="9 24" id="KW-0812">Transmembrane</keyword>
<feature type="domain" description="Histidine kinase" evidence="25">
    <location>
        <begin position="301"/>
        <end position="504"/>
    </location>
</feature>
<dbReference type="InterPro" id="IPR036097">
    <property type="entry name" value="HisK_dim/P_sf"/>
</dbReference>
<evidence type="ECO:0000256" key="9">
    <source>
        <dbReference type="ARBA" id="ARBA00022692"/>
    </source>
</evidence>
<evidence type="ECO:0000256" key="21">
    <source>
        <dbReference type="ARBA" id="ARBA00040454"/>
    </source>
</evidence>
<dbReference type="Pfam" id="PF00512">
    <property type="entry name" value="HisKA"/>
    <property type="match status" value="1"/>
</dbReference>
<evidence type="ECO:0000256" key="13">
    <source>
        <dbReference type="ARBA" id="ARBA00022840"/>
    </source>
</evidence>
<evidence type="ECO:0000256" key="23">
    <source>
        <dbReference type="SAM" id="MobiDB-lite"/>
    </source>
</evidence>
<dbReference type="PROSITE" id="PS50885">
    <property type="entry name" value="HAMP"/>
    <property type="match status" value="1"/>
</dbReference>
<feature type="domain" description="HAMP" evidence="26">
    <location>
        <begin position="235"/>
        <end position="293"/>
    </location>
</feature>
<evidence type="ECO:0000256" key="12">
    <source>
        <dbReference type="ARBA" id="ARBA00022801"/>
    </source>
</evidence>
<feature type="region of interest" description="Disordered" evidence="23">
    <location>
        <begin position="502"/>
        <end position="524"/>
    </location>
</feature>
<keyword evidence="12" id="KW-0378">Hydrolase</keyword>
<keyword evidence="11 27" id="KW-0418">Kinase</keyword>
<accession>A0ABZ1U4A5</accession>
<evidence type="ECO:0000256" key="14">
    <source>
        <dbReference type="ARBA" id="ARBA00022842"/>
    </source>
</evidence>
<feature type="region of interest" description="Disordered" evidence="23">
    <location>
        <begin position="109"/>
        <end position="144"/>
    </location>
</feature>
<evidence type="ECO:0000256" key="19">
    <source>
        <dbReference type="ARBA" id="ARBA00023026"/>
    </source>
</evidence>
<proteinExistence type="predicted"/>
<feature type="compositionally biased region" description="Gly residues" evidence="23">
    <location>
        <begin position="116"/>
        <end position="127"/>
    </location>
</feature>
<gene>
    <name evidence="27" type="ORF">OHA16_25350</name>
</gene>
<protein>
    <recommendedName>
        <fullName evidence="21">Signal transduction histidine-protein kinase/phosphatase MprB</fullName>
        <ecNumber evidence="5">2.7.13.3</ecNumber>
    </recommendedName>
    <alternativeName>
        <fullName evidence="22">Mycobacterial persistence regulator B</fullName>
    </alternativeName>
</protein>
<evidence type="ECO:0000256" key="22">
    <source>
        <dbReference type="ARBA" id="ARBA00041776"/>
    </source>
</evidence>
<dbReference type="InterPro" id="IPR003594">
    <property type="entry name" value="HATPase_dom"/>
</dbReference>
<dbReference type="Gene3D" id="3.30.565.10">
    <property type="entry name" value="Histidine kinase-like ATPase, C-terminal domain"/>
    <property type="match status" value="1"/>
</dbReference>
<dbReference type="PRINTS" id="PR00344">
    <property type="entry name" value="BCTRLSENSOR"/>
</dbReference>
<comment type="cofactor">
    <cofactor evidence="3">
        <name>Mg(2+)</name>
        <dbReference type="ChEBI" id="CHEBI:18420"/>
    </cofactor>
</comment>
<evidence type="ECO:0000256" key="11">
    <source>
        <dbReference type="ARBA" id="ARBA00022777"/>
    </source>
</evidence>
<dbReference type="CDD" id="cd00082">
    <property type="entry name" value="HisKA"/>
    <property type="match status" value="1"/>
</dbReference>
<evidence type="ECO:0000259" key="26">
    <source>
        <dbReference type="PROSITE" id="PS50885"/>
    </source>
</evidence>
<dbReference type="Proteomes" id="UP001432222">
    <property type="component" value="Chromosome"/>
</dbReference>
<evidence type="ECO:0000313" key="27">
    <source>
        <dbReference type="EMBL" id="WUQ85998.1"/>
    </source>
</evidence>
<evidence type="ECO:0000256" key="17">
    <source>
        <dbReference type="ARBA" id="ARBA00023012"/>
    </source>
</evidence>
<name>A0ABZ1U4A5_9ACTN</name>
<evidence type="ECO:0000256" key="2">
    <source>
        <dbReference type="ARBA" id="ARBA00001936"/>
    </source>
</evidence>
<keyword evidence="20" id="KW-0464">Manganese</keyword>
<evidence type="ECO:0000256" key="1">
    <source>
        <dbReference type="ARBA" id="ARBA00000085"/>
    </source>
</evidence>
<evidence type="ECO:0000256" key="20">
    <source>
        <dbReference type="ARBA" id="ARBA00023211"/>
    </source>
</evidence>
<keyword evidence="18" id="KW-0346">Stress response</keyword>
<evidence type="ECO:0000259" key="25">
    <source>
        <dbReference type="PROSITE" id="PS50109"/>
    </source>
</evidence>
<evidence type="ECO:0000256" key="8">
    <source>
        <dbReference type="ARBA" id="ARBA00022679"/>
    </source>
</evidence>
<keyword evidence="7" id="KW-0597">Phosphoprotein</keyword>
<dbReference type="PANTHER" id="PTHR44936">
    <property type="entry name" value="SENSOR PROTEIN CREC"/>
    <property type="match status" value="1"/>
</dbReference>
<evidence type="ECO:0000256" key="24">
    <source>
        <dbReference type="SAM" id="Phobius"/>
    </source>
</evidence>
<dbReference type="GO" id="GO:0016301">
    <property type="term" value="F:kinase activity"/>
    <property type="evidence" value="ECO:0007669"/>
    <property type="project" value="UniProtKB-KW"/>
</dbReference>
<comment type="catalytic activity">
    <reaction evidence="1">
        <text>ATP + protein L-histidine = ADP + protein N-phospho-L-histidine.</text>
        <dbReference type="EC" id="2.7.13.3"/>
    </reaction>
</comment>
<evidence type="ECO:0000256" key="16">
    <source>
        <dbReference type="ARBA" id="ARBA00022989"/>
    </source>
</evidence>
<evidence type="ECO:0000313" key="28">
    <source>
        <dbReference type="Proteomes" id="UP001432222"/>
    </source>
</evidence>
<dbReference type="InterPro" id="IPR003661">
    <property type="entry name" value="HisK_dim/P_dom"/>
</dbReference>
<comment type="cofactor">
    <cofactor evidence="2">
        <name>Mn(2+)</name>
        <dbReference type="ChEBI" id="CHEBI:29035"/>
    </cofactor>
</comment>
<keyword evidence="10" id="KW-0547">Nucleotide-binding</keyword>
<reference evidence="27" key="1">
    <citation type="submission" date="2022-10" db="EMBL/GenBank/DDBJ databases">
        <title>The complete genomes of actinobacterial strains from the NBC collection.</title>
        <authorList>
            <person name="Joergensen T.S."/>
            <person name="Alvarez Arevalo M."/>
            <person name="Sterndorff E.B."/>
            <person name="Faurdal D."/>
            <person name="Vuksanovic O."/>
            <person name="Mourched A.-S."/>
            <person name="Charusanti P."/>
            <person name="Shaw S."/>
            <person name="Blin K."/>
            <person name="Weber T."/>
        </authorList>
    </citation>
    <scope>NUCLEOTIDE SEQUENCE</scope>
    <source>
        <strain evidence="27">NBC_00222</strain>
    </source>
</reference>
<sequence>MRRLRHSLRWALIKAAVAGTTMVALAFLIPLGLMVQQTARDRAFTAAERQAAALGPALAITTDQDAIARAVASTDAGAQGRMAVHLPPAEAAGAGAGALSGPGGAAGGVASAPGGAASGGTGPGGTAPAGKVSDGTEAAAAGSGPAAGATIGEVRALAADVASAGGQGRSFTVEVPGGYALLQPVAVDTVRTAVVEVFVADGDLTRGVATAWQVLSGVALGLVAVSVLVADRMGARIVGSARRLAAAARSLGAGDLAVRVPVDGKQAAGSPEELREAAHAFNAMADRVVQLLAAERELAADLSHRLRTPLTVLRLNAASLGEGDAADATRHAVAQLEREVDQIIRSARRAPEDAPAVTLGCDAAEVIRERVGFWSALAEDEGRRWQLAGADRETPVPVQRGDLAAAVDVLLGNVFRHTGVGTAFSVDVLATGSSVIVLVGDAGPGFTDPEAALKRGEGHGGEGSTGLGLDIVRKLAEATGGDLALGRSAVLGGAEIRLRLRSRPDGTVPTRVGRRRGRGSLFAR</sequence>
<dbReference type="InterPro" id="IPR004358">
    <property type="entry name" value="Sig_transdc_His_kin-like_C"/>
</dbReference>
<evidence type="ECO:0000256" key="5">
    <source>
        <dbReference type="ARBA" id="ARBA00012438"/>
    </source>
</evidence>